<proteinExistence type="predicted"/>
<reference evidence="2" key="1">
    <citation type="journal article" date="2023" name="Mol. Phylogenet. Evol.">
        <title>Genome-scale phylogeny and comparative genomics of the fungal order Sordariales.</title>
        <authorList>
            <person name="Hensen N."/>
            <person name="Bonometti L."/>
            <person name="Westerberg I."/>
            <person name="Brannstrom I.O."/>
            <person name="Guillou S."/>
            <person name="Cros-Aarteil S."/>
            <person name="Calhoun S."/>
            <person name="Haridas S."/>
            <person name="Kuo A."/>
            <person name="Mondo S."/>
            <person name="Pangilinan J."/>
            <person name="Riley R."/>
            <person name="LaButti K."/>
            <person name="Andreopoulos B."/>
            <person name="Lipzen A."/>
            <person name="Chen C."/>
            <person name="Yan M."/>
            <person name="Daum C."/>
            <person name="Ng V."/>
            <person name="Clum A."/>
            <person name="Steindorff A."/>
            <person name="Ohm R.A."/>
            <person name="Martin F."/>
            <person name="Silar P."/>
            <person name="Natvig D.O."/>
            <person name="Lalanne C."/>
            <person name="Gautier V."/>
            <person name="Ament-Velasquez S.L."/>
            <person name="Kruys A."/>
            <person name="Hutchinson M.I."/>
            <person name="Powell A.J."/>
            <person name="Barry K."/>
            <person name="Miller A.N."/>
            <person name="Grigoriev I.V."/>
            <person name="Debuchy R."/>
            <person name="Gladieux P."/>
            <person name="Hiltunen Thoren M."/>
            <person name="Johannesson H."/>
        </authorList>
    </citation>
    <scope>NUCLEOTIDE SEQUENCE</scope>
    <source>
        <strain evidence="2">CBS 532.94</strain>
    </source>
</reference>
<accession>A0AAN7C755</accession>
<feature type="chain" id="PRO_5042947576" evidence="1">
    <location>
        <begin position="20"/>
        <end position="166"/>
    </location>
</feature>
<evidence type="ECO:0000313" key="3">
    <source>
        <dbReference type="Proteomes" id="UP001303760"/>
    </source>
</evidence>
<evidence type="ECO:0000256" key="1">
    <source>
        <dbReference type="SAM" id="SignalP"/>
    </source>
</evidence>
<dbReference type="EMBL" id="MU860183">
    <property type="protein sequence ID" value="KAK4236594.1"/>
    <property type="molecule type" value="Genomic_DNA"/>
</dbReference>
<dbReference type="Proteomes" id="UP001303760">
    <property type="component" value="Unassembled WGS sequence"/>
</dbReference>
<gene>
    <name evidence="2" type="ORF">C8A03DRAFT_35493</name>
</gene>
<dbReference type="AlphaFoldDB" id="A0AAN7C755"/>
<evidence type="ECO:0000313" key="2">
    <source>
        <dbReference type="EMBL" id="KAK4236594.1"/>
    </source>
</evidence>
<keyword evidence="3" id="KW-1185">Reference proteome</keyword>
<sequence>MTLASLIPLLMSLPSLAAANPSLKPWEISRLSTFSPSGRPGSSPWAVVNITISDPNDASVSPAICAAQWNFSSEEPYGMVNACSEVDGGQWTFVMLEADGADGVTPSPTTNFRVRFALEKMDETWVGDAAFVIGENMSGLCSASGLCSFGLKEELAPFAVRQVRVR</sequence>
<reference evidence="2" key="2">
    <citation type="submission" date="2023-05" db="EMBL/GenBank/DDBJ databases">
        <authorList>
            <consortium name="Lawrence Berkeley National Laboratory"/>
            <person name="Steindorff A."/>
            <person name="Hensen N."/>
            <person name="Bonometti L."/>
            <person name="Westerberg I."/>
            <person name="Brannstrom I.O."/>
            <person name="Guillou S."/>
            <person name="Cros-Aarteil S."/>
            <person name="Calhoun S."/>
            <person name="Haridas S."/>
            <person name="Kuo A."/>
            <person name="Mondo S."/>
            <person name="Pangilinan J."/>
            <person name="Riley R."/>
            <person name="Labutti K."/>
            <person name="Andreopoulos B."/>
            <person name="Lipzen A."/>
            <person name="Chen C."/>
            <person name="Yanf M."/>
            <person name="Daum C."/>
            <person name="Ng V."/>
            <person name="Clum A."/>
            <person name="Ohm R."/>
            <person name="Martin F."/>
            <person name="Silar P."/>
            <person name="Natvig D."/>
            <person name="Lalanne C."/>
            <person name="Gautier V."/>
            <person name="Ament-Velasquez S.L."/>
            <person name="Kruys A."/>
            <person name="Hutchinson M.I."/>
            <person name="Powell A.J."/>
            <person name="Barry K."/>
            <person name="Miller A.N."/>
            <person name="Grigoriev I.V."/>
            <person name="Debuchy R."/>
            <person name="Gladieux P."/>
            <person name="Thoren M.H."/>
            <person name="Johannesson H."/>
        </authorList>
    </citation>
    <scope>NUCLEOTIDE SEQUENCE</scope>
    <source>
        <strain evidence="2">CBS 532.94</strain>
    </source>
</reference>
<name>A0AAN7C755_9PEZI</name>
<feature type="signal peptide" evidence="1">
    <location>
        <begin position="1"/>
        <end position="19"/>
    </location>
</feature>
<organism evidence="2 3">
    <name type="scientific">Achaetomium macrosporum</name>
    <dbReference type="NCBI Taxonomy" id="79813"/>
    <lineage>
        <taxon>Eukaryota</taxon>
        <taxon>Fungi</taxon>
        <taxon>Dikarya</taxon>
        <taxon>Ascomycota</taxon>
        <taxon>Pezizomycotina</taxon>
        <taxon>Sordariomycetes</taxon>
        <taxon>Sordariomycetidae</taxon>
        <taxon>Sordariales</taxon>
        <taxon>Chaetomiaceae</taxon>
        <taxon>Achaetomium</taxon>
    </lineage>
</organism>
<keyword evidence="1" id="KW-0732">Signal</keyword>
<protein>
    <submittedName>
        <fullName evidence="2">Uncharacterized protein</fullName>
    </submittedName>
</protein>
<comment type="caution">
    <text evidence="2">The sequence shown here is derived from an EMBL/GenBank/DDBJ whole genome shotgun (WGS) entry which is preliminary data.</text>
</comment>